<evidence type="ECO:0000259" key="6">
    <source>
        <dbReference type="SMART" id="SM00922"/>
    </source>
</evidence>
<dbReference type="AlphaFoldDB" id="A0A1N7EIC0"/>
<proteinExistence type="inferred from homology"/>
<protein>
    <submittedName>
        <fullName evidence="7">Muconate cycloisomerase</fullName>
    </submittedName>
</protein>
<gene>
    <name evidence="7" type="ORF">SAMN05421858_4279</name>
</gene>
<evidence type="ECO:0000256" key="1">
    <source>
        <dbReference type="ARBA" id="ARBA00001946"/>
    </source>
</evidence>
<dbReference type="RefSeq" id="WP_076432438.1">
    <property type="nucleotide sequence ID" value="NZ_FTNO01000006.1"/>
</dbReference>
<dbReference type="GO" id="GO:0046872">
    <property type="term" value="F:metal ion binding"/>
    <property type="evidence" value="ECO:0007669"/>
    <property type="project" value="UniProtKB-KW"/>
</dbReference>
<keyword evidence="8" id="KW-1185">Reference proteome</keyword>
<evidence type="ECO:0000256" key="2">
    <source>
        <dbReference type="ARBA" id="ARBA00008031"/>
    </source>
</evidence>
<dbReference type="SFLD" id="SFLDG00180">
    <property type="entry name" value="muconate_cycloisomerase"/>
    <property type="match status" value="1"/>
</dbReference>
<keyword evidence="5 7" id="KW-0413">Isomerase</keyword>
<dbReference type="Gene3D" id="3.20.20.120">
    <property type="entry name" value="Enolase-like C-terminal domain"/>
    <property type="match status" value="1"/>
</dbReference>
<accession>A0A1N7EIC0</accession>
<dbReference type="InterPro" id="IPR029065">
    <property type="entry name" value="Enolase_C-like"/>
</dbReference>
<dbReference type="InterPro" id="IPR013341">
    <property type="entry name" value="Mandelate_racemase_N_dom"/>
</dbReference>
<evidence type="ECO:0000256" key="5">
    <source>
        <dbReference type="ARBA" id="ARBA00023235"/>
    </source>
</evidence>
<evidence type="ECO:0000256" key="4">
    <source>
        <dbReference type="ARBA" id="ARBA00022842"/>
    </source>
</evidence>
<evidence type="ECO:0000313" key="7">
    <source>
        <dbReference type="EMBL" id="SIR87851.1"/>
    </source>
</evidence>
<dbReference type="EMBL" id="FTNO01000006">
    <property type="protein sequence ID" value="SIR87851.1"/>
    <property type="molecule type" value="Genomic_DNA"/>
</dbReference>
<keyword evidence="3" id="KW-0479">Metal-binding</keyword>
<dbReference type="SMART" id="SM00922">
    <property type="entry name" value="MR_MLE"/>
    <property type="match status" value="1"/>
</dbReference>
<feature type="domain" description="Mandelate racemase/muconate lactonizing enzyme C-terminal" evidence="6">
    <location>
        <begin position="149"/>
        <end position="247"/>
    </location>
</feature>
<dbReference type="GO" id="GO:0016855">
    <property type="term" value="F:racemase and epimerase activity, acting on amino acids and derivatives"/>
    <property type="evidence" value="ECO:0007669"/>
    <property type="project" value="InterPro"/>
</dbReference>
<dbReference type="InterPro" id="IPR029017">
    <property type="entry name" value="Enolase-like_N"/>
</dbReference>
<evidence type="ECO:0000256" key="3">
    <source>
        <dbReference type="ARBA" id="ARBA00022723"/>
    </source>
</evidence>
<dbReference type="SFLD" id="SFLDS00001">
    <property type="entry name" value="Enolase"/>
    <property type="match status" value="1"/>
</dbReference>
<dbReference type="Pfam" id="PF13378">
    <property type="entry name" value="MR_MLE_C"/>
    <property type="match status" value="1"/>
</dbReference>
<dbReference type="InterPro" id="IPR013342">
    <property type="entry name" value="Mandelate_racemase_C"/>
</dbReference>
<comment type="cofactor">
    <cofactor evidence="1">
        <name>Mg(2+)</name>
        <dbReference type="ChEBI" id="CHEBI:18420"/>
    </cofactor>
</comment>
<dbReference type="OrthoDB" id="42605at2157"/>
<reference evidence="8" key="1">
    <citation type="submission" date="2017-01" db="EMBL/GenBank/DDBJ databases">
        <authorList>
            <person name="Varghese N."/>
            <person name="Submissions S."/>
        </authorList>
    </citation>
    <scope>NUCLEOTIDE SEQUENCE [LARGE SCALE GENOMIC DNA]</scope>
    <source>
        <strain evidence="8">CGMCC 1.7737</strain>
    </source>
</reference>
<dbReference type="Pfam" id="PF02746">
    <property type="entry name" value="MR_MLE_N"/>
    <property type="match status" value="1"/>
</dbReference>
<comment type="similarity">
    <text evidence="2">Belongs to the mandelate racemase/muconate lactonizing enzyme family.</text>
</comment>
<name>A0A1N7EIC0_9EURY</name>
<dbReference type="Gene3D" id="3.30.390.10">
    <property type="entry name" value="Enolase-like, N-terminal domain"/>
    <property type="match status" value="1"/>
</dbReference>
<dbReference type="InterPro" id="IPR036849">
    <property type="entry name" value="Enolase-like_C_sf"/>
</dbReference>
<dbReference type="SUPFAM" id="SSF54826">
    <property type="entry name" value="Enolase N-terminal domain-like"/>
    <property type="match status" value="1"/>
</dbReference>
<organism evidence="7 8">
    <name type="scientific">Haladaptatus litoreus</name>
    <dbReference type="NCBI Taxonomy" id="553468"/>
    <lineage>
        <taxon>Archaea</taxon>
        <taxon>Methanobacteriati</taxon>
        <taxon>Methanobacteriota</taxon>
        <taxon>Stenosarchaea group</taxon>
        <taxon>Halobacteria</taxon>
        <taxon>Halobacteriales</taxon>
        <taxon>Haladaptataceae</taxon>
        <taxon>Haladaptatus</taxon>
    </lineage>
</organism>
<dbReference type="SUPFAM" id="SSF51604">
    <property type="entry name" value="Enolase C-terminal domain-like"/>
    <property type="match status" value="1"/>
</dbReference>
<dbReference type="SFLD" id="SFLDF00009">
    <property type="entry name" value="o-succinylbenzoate_synthase"/>
    <property type="match status" value="1"/>
</dbReference>
<dbReference type="InterPro" id="IPR034603">
    <property type="entry name" value="Dipeptide_epimerase"/>
</dbReference>
<keyword evidence="4" id="KW-0460">Magnesium</keyword>
<sequence length="376" mass="39908">MKVTDVKVIPVSVPSETTYETSLSLATAGEQTYDHVIVQVETDAGVTGLGEVAPLSSWPHGLSQGAICVLIEDTLAPLVEGRRLNHIPRIVEDCRQVLSGEPFPLCGIDMALWDALGKARGLPVYDLLGGPTRSDPTIDLHYSIGIKSPDEVRADATRAAEQGFLAFKIKVGNPDFEAERDAIMAITDAVPDARIRIDANQGWSVPEALRKIPILDDAASGLVLVEQPIDYDDIAGLIRVRDAVAPPILADEACFAPRDVAALAQADACDIVNIKLAKTGGLNRAREVATVASAHGMPCFMGSMLELGVGAAANAHFAAACPTVAYPTGILNVHAKDSLIKEREQWTPSGATFTLPDDPGFGVTIDTDAIAKYRVE</sequence>
<dbReference type="PANTHER" id="PTHR48073">
    <property type="entry name" value="O-SUCCINYLBENZOATE SYNTHASE-RELATED"/>
    <property type="match status" value="1"/>
</dbReference>
<dbReference type="PANTHER" id="PTHR48073:SF2">
    <property type="entry name" value="O-SUCCINYLBENZOATE SYNTHASE"/>
    <property type="match status" value="1"/>
</dbReference>
<dbReference type="CDD" id="cd03319">
    <property type="entry name" value="L-Ala-DL-Glu_epimerase"/>
    <property type="match status" value="1"/>
</dbReference>
<dbReference type="Proteomes" id="UP000186914">
    <property type="component" value="Unassembled WGS sequence"/>
</dbReference>
<evidence type="ECO:0000313" key="8">
    <source>
        <dbReference type="Proteomes" id="UP000186914"/>
    </source>
</evidence>